<dbReference type="Gene3D" id="2.20.70.10">
    <property type="match status" value="2"/>
</dbReference>
<dbReference type="PROSITE" id="PS50020">
    <property type="entry name" value="WW_DOMAIN_2"/>
    <property type="match status" value="2"/>
</dbReference>
<dbReference type="GO" id="GO:0005737">
    <property type="term" value="C:cytoplasm"/>
    <property type="evidence" value="ECO:0007669"/>
    <property type="project" value="TreeGrafter"/>
</dbReference>
<gene>
    <name evidence="4" type="primary">Arhgap27_1</name>
    <name evidence="4" type="ORF">AMAGUI_R15543</name>
</gene>
<evidence type="ECO:0000313" key="5">
    <source>
        <dbReference type="Proteomes" id="UP000531168"/>
    </source>
</evidence>
<feature type="non-terminal residue" evidence="4">
    <location>
        <position position="1"/>
    </location>
</feature>
<dbReference type="InterPro" id="IPR050729">
    <property type="entry name" value="Rho-GAP"/>
</dbReference>
<reference evidence="4 5" key="1">
    <citation type="submission" date="2019-09" db="EMBL/GenBank/DDBJ databases">
        <title>Bird 10,000 Genomes (B10K) Project - Family phase.</title>
        <authorList>
            <person name="Zhang G."/>
        </authorList>
    </citation>
    <scope>NUCLEOTIDE SEQUENCE [LARGE SCALE GENOMIC DNA]</scope>
    <source>
        <strain evidence="4">B10K-DU-001-46</strain>
        <tissue evidence="4">Muscle</tissue>
    </source>
</reference>
<feature type="region of interest" description="Disordered" evidence="2">
    <location>
        <begin position="116"/>
        <end position="154"/>
    </location>
</feature>
<name>A0A7L0M4Q5_9PSIT</name>
<dbReference type="InterPro" id="IPR036020">
    <property type="entry name" value="WW_dom_sf"/>
</dbReference>
<evidence type="ECO:0000313" key="4">
    <source>
        <dbReference type="EMBL" id="NXK76003.1"/>
    </source>
</evidence>
<dbReference type="Pfam" id="PF00397">
    <property type="entry name" value="WW"/>
    <property type="match status" value="2"/>
</dbReference>
<accession>A0A7L0M4Q5</accession>
<proteinExistence type="predicted"/>
<feature type="non-terminal residue" evidence="4">
    <location>
        <position position="219"/>
    </location>
</feature>
<keyword evidence="5" id="KW-1185">Reference proteome</keyword>
<dbReference type="PANTHER" id="PTHR23176:SF104">
    <property type="entry name" value="RHO GTPASE-ACTIVATING PROTEIN 27"/>
    <property type="match status" value="1"/>
</dbReference>
<dbReference type="InterPro" id="IPR001202">
    <property type="entry name" value="WW_dom"/>
</dbReference>
<organism evidence="4 5">
    <name type="scientific">Amazona guildingii</name>
    <dbReference type="NCBI Taxonomy" id="175529"/>
    <lineage>
        <taxon>Eukaryota</taxon>
        <taxon>Metazoa</taxon>
        <taxon>Chordata</taxon>
        <taxon>Craniata</taxon>
        <taxon>Vertebrata</taxon>
        <taxon>Euteleostomi</taxon>
        <taxon>Archelosauria</taxon>
        <taxon>Archosauria</taxon>
        <taxon>Dinosauria</taxon>
        <taxon>Saurischia</taxon>
        <taxon>Theropoda</taxon>
        <taxon>Coelurosauria</taxon>
        <taxon>Aves</taxon>
        <taxon>Neognathae</taxon>
        <taxon>Neoaves</taxon>
        <taxon>Telluraves</taxon>
        <taxon>Australaves</taxon>
        <taxon>Psittaciformes</taxon>
        <taxon>Psittacidae</taxon>
        <taxon>Amazona</taxon>
    </lineage>
</organism>
<feature type="region of interest" description="Disordered" evidence="2">
    <location>
        <begin position="199"/>
        <end position="219"/>
    </location>
</feature>
<dbReference type="SMART" id="SM00456">
    <property type="entry name" value="WW"/>
    <property type="match status" value="2"/>
</dbReference>
<feature type="domain" description="WW" evidence="3">
    <location>
        <begin position="38"/>
        <end position="68"/>
    </location>
</feature>
<feature type="compositionally biased region" description="Basic and acidic residues" evidence="2">
    <location>
        <begin position="207"/>
        <end position="219"/>
    </location>
</feature>
<feature type="domain" description="WW" evidence="3">
    <location>
        <begin position="87"/>
        <end position="121"/>
    </location>
</feature>
<keyword evidence="1" id="KW-0343">GTPase activation</keyword>
<evidence type="ECO:0000259" key="3">
    <source>
        <dbReference type="PROSITE" id="PS50020"/>
    </source>
</evidence>
<dbReference type="PANTHER" id="PTHR23176">
    <property type="entry name" value="RHO/RAC/CDC GTPASE-ACTIVATING PROTEIN"/>
    <property type="match status" value="1"/>
</dbReference>
<protein>
    <submittedName>
        <fullName evidence="4">RHG27 protein</fullName>
    </submittedName>
</protein>
<dbReference type="Proteomes" id="UP000531168">
    <property type="component" value="Unassembled WGS sequence"/>
</dbReference>
<evidence type="ECO:0000256" key="2">
    <source>
        <dbReference type="SAM" id="MobiDB-lite"/>
    </source>
</evidence>
<dbReference type="GO" id="GO:0005096">
    <property type="term" value="F:GTPase activator activity"/>
    <property type="evidence" value="ECO:0007669"/>
    <property type="project" value="UniProtKB-KW"/>
</dbReference>
<dbReference type="SUPFAM" id="SSF51045">
    <property type="entry name" value="WW domain"/>
    <property type="match status" value="2"/>
</dbReference>
<sequence length="219" mass="23891">QAQPEPEEPPAPIYLNLQELWEAAAAASAPEEPISSISDWETHTDTDTGHLFYYNPVTGETTWDCPFGQAGDGVSPLASPASSLAHSPRCSEWEQHMDEGSGQAFFYNWVTGETSWDPPDTGGARDRHPGGTRYGAMEQRPPTPETDYPILSPDELESYPKYCSPVGSYDQEAALCVSPRSPEELGSAPSWFGRSHPEGSVFCPEHLTSDTVRDGDRDG</sequence>
<dbReference type="CDD" id="cd00201">
    <property type="entry name" value="WW"/>
    <property type="match status" value="2"/>
</dbReference>
<evidence type="ECO:0000256" key="1">
    <source>
        <dbReference type="ARBA" id="ARBA00022468"/>
    </source>
</evidence>
<dbReference type="AlphaFoldDB" id="A0A7L0M4Q5"/>
<comment type="caution">
    <text evidence="4">The sequence shown here is derived from an EMBL/GenBank/DDBJ whole genome shotgun (WGS) entry which is preliminary data.</text>
</comment>
<dbReference type="PROSITE" id="PS01159">
    <property type="entry name" value="WW_DOMAIN_1"/>
    <property type="match status" value="2"/>
</dbReference>
<dbReference type="EMBL" id="VXAR01005180">
    <property type="protein sequence ID" value="NXK76003.1"/>
    <property type="molecule type" value="Genomic_DNA"/>
</dbReference>